<dbReference type="Gene3D" id="1.10.3520.10">
    <property type="entry name" value="Glycolipid transfer protein"/>
    <property type="match status" value="1"/>
</dbReference>
<dbReference type="eggNOG" id="KOG4189">
    <property type="taxonomic scope" value="Eukaryota"/>
</dbReference>
<reference evidence="21 22" key="1">
    <citation type="journal article" date="2007" name="Nature">
        <title>Genome of the marsupial Monodelphis domestica reveals innovation in non-coding sequences.</title>
        <authorList>
            <person name="Mikkelsen T.S."/>
            <person name="Wakefield M.J."/>
            <person name="Aken B."/>
            <person name="Amemiya C.T."/>
            <person name="Chang J.L."/>
            <person name="Duke S."/>
            <person name="Garber M."/>
            <person name="Gentles A.J."/>
            <person name="Goodstadt L."/>
            <person name="Heger A."/>
            <person name="Jurka J."/>
            <person name="Kamal M."/>
            <person name="Mauceli E."/>
            <person name="Searle S.M."/>
            <person name="Sharpe T."/>
            <person name="Baker M.L."/>
            <person name="Batzer M.A."/>
            <person name="Benos P.V."/>
            <person name="Belov K."/>
            <person name="Clamp M."/>
            <person name="Cook A."/>
            <person name="Cuff J."/>
            <person name="Das R."/>
            <person name="Davidow L."/>
            <person name="Deakin J.E."/>
            <person name="Fazzari M.J."/>
            <person name="Glass J.L."/>
            <person name="Grabherr M."/>
            <person name="Greally J.M."/>
            <person name="Gu W."/>
            <person name="Hore T.A."/>
            <person name="Huttley G.A."/>
            <person name="Kleber M."/>
            <person name="Jirtle R.L."/>
            <person name="Koina E."/>
            <person name="Lee J.T."/>
            <person name="Mahony S."/>
            <person name="Marra M.A."/>
            <person name="Miller R.D."/>
            <person name="Nicholls R.D."/>
            <person name="Oda M."/>
            <person name="Papenfuss A.T."/>
            <person name="Parra Z.E."/>
            <person name="Pollock D.D."/>
            <person name="Ray D.A."/>
            <person name="Schein J.E."/>
            <person name="Speed T.P."/>
            <person name="Thompson K."/>
            <person name="VandeBerg J.L."/>
            <person name="Wade C.M."/>
            <person name="Walker J.A."/>
            <person name="Waters P.D."/>
            <person name="Webber C."/>
            <person name="Weidman J.R."/>
            <person name="Xie X."/>
            <person name="Zody M.C."/>
            <person name="Baldwin J."/>
            <person name="Abdouelleil A."/>
            <person name="Abdulkadir J."/>
            <person name="Abebe A."/>
            <person name="Abera B."/>
            <person name="Abreu J."/>
            <person name="Acer S.C."/>
            <person name="Aftuck L."/>
            <person name="Alexander A."/>
            <person name="An P."/>
            <person name="Anderson E."/>
            <person name="Anderson S."/>
            <person name="Arachi H."/>
            <person name="Azer M."/>
            <person name="Bachantsang P."/>
            <person name="Barry A."/>
            <person name="Bayul T."/>
            <person name="Berlin A."/>
            <person name="Bessette D."/>
            <person name="Bloom T."/>
            <person name="Bloom T."/>
            <person name="Boguslavskiy L."/>
            <person name="Bonnet C."/>
            <person name="Boukhgalter B."/>
            <person name="Bourzgui I."/>
            <person name="Brown A."/>
            <person name="Cahill P."/>
            <person name="Channer S."/>
            <person name="Cheshatsang Y."/>
            <person name="Chuda L."/>
            <person name="Citroen M."/>
            <person name="Collymore A."/>
            <person name="Cooke P."/>
            <person name="Costello M."/>
            <person name="D'Aco K."/>
            <person name="Daza R."/>
            <person name="De Haan G."/>
            <person name="DeGray S."/>
            <person name="DeMaso C."/>
            <person name="Dhargay N."/>
            <person name="Dooley K."/>
            <person name="Dooley E."/>
            <person name="Doricent M."/>
            <person name="Dorje P."/>
            <person name="Dorjee K."/>
            <person name="Dupes A."/>
            <person name="Elong R."/>
            <person name="Falk J."/>
            <person name="Farina A."/>
            <person name="Faro S."/>
            <person name="Ferguson D."/>
            <person name="Fisher S."/>
            <person name="Foley C.D."/>
            <person name="Franke A."/>
            <person name="Friedrich D."/>
            <person name="Gadbois L."/>
            <person name="Gearin G."/>
            <person name="Gearin C.R."/>
            <person name="Giannoukos G."/>
            <person name="Goode T."/>
            <person name="Graham J."/>
            <person name="Grandbois E."/>
            <person name="Grewal S."/>
            <person name="Gyaltsen K."/>
            <person name="Hafez N."/>
            <person name="Hagos B."/>
            <person name="Hall J."/>
            <person name="Henson C."/>
            <person name="Hollinger A."/>
            <person name="Honan T."/>
            <person name="Huard M.D."/>
            <person name="Hughes L."/>
            <person name="Hurhula B."/>
            <person name="Husby M.E."/>
            <person name="Kamat A."/>
            <person name="Kanga B."/>
            <person name="Kashin S."/>
            <person name="Khazanovich D."/>
            <person name="Kisner P."/>
            <person name="Lance K."/>
            <person name="Lara M."/>
            <person name="Lee W."/>
            <person name="Lennon N."/>
            <person name="Letendre F."/>
            <person name="LeVine R."/>
            <person name="Lipovsky A."/>
            <person name="Liu X."/>
            <person name="Liu J."/>
            <person name="Liu S."/>
            <person name="Lokyitsang T."/>
            <person name="Lokyitsang Y."/>
            <person name="Lubonja R."/>
            <person name="Lui A."/>
            <person name="MacDonald P."/>
            <person name="Magnisalis V."/>
            <person name="Maru K."/>
            <person name="Matthews C."/>
            <person name="McCusker W."/>
            <person name="McDonough S."/>
            <person name="Mehta T."/>
            <person name="Meldrim J."/>
            <person name="Meneus L."/>
            <person name="Mihai O."/>
            <person name="Mihalev A."/>
            <person name="Mihova T."/>
            <person name="Mittelman R."/>
            <person name="Mlenga V."/>
            <person name="Montmayeur A."/>
            <person name="Mulrain L."/>
            <person name="Navidi A."/>
            <person name="Naylor J."/>
            <person name="Negash T."/>
            <person name="Nguyen T."/>
            <person name="Nguyen N."/>
            <person name="Nicol R."/>
            <person name="Norbu C."/>
            <person name="Norbu N."/>
            <person name="Novod N."/>
            <person name="O'Neill B."/>
            <person name="Osman S."/>
            <person name="Markiewicz E."/>
            <person name="Oyono O.L."/>
            <person name="Patti C."/>
            <person name="Phunkhang P."/>
            <person name="Pierre F."/>
            <person name="Priest M."/>
            <person name="Raghuraman S."/>
            <person name="Rege F."/>
            <person name="Reyes R."/>
            <person name="Rise C."/>
            <person name="Rogov P."/>
            <person name="Ross K."/>
            <person name="Ryan E."/>
            <person name="Settipalli S."/>
            <person name="Shea T."/>
            <person name="Sherpa N."/>
            <person name="Shi L."/>
            <person name="Shih D."/>
            <person name="Sparrow T."/>
            <person name="Spaulding J."/>
            <person name="Stalker J."/>
            <person name="Stange-Thomann N."/>
            <person name="Stavropoulos S."/>
            <person name="Stone C."/>
            <person name="Strader C."/>
            <person name="Tesfaye S."/>
            <person name="Thomson T."/>
            <person name="Thoulutsang Y."/>
            <person name="Thoulutsang D."/>
            <person name="Topham K."/>
            <person name="Topping I."/>
            <person name="Tsamla T."/>
            <person name="Vassiliev H."/>
            <person name="Vo A."/>
            <person name="Wangchuk T."/>
            <person name="Wangdi T."/>
            <person name="Weiand M."/>
            <person name="Wilkinson J."/>
            <person name="Wilson A."/>
            <person name="Yadav S."/>
            <person name="Young G."/>
            <person name="Yu Q."/>
            <person name="Zembek L."/>
            <person name="Zhong D."/>
            <person name="Zimmer A."/>
            <person name="Zwirko Z."/>
            <person name="Jaffe D.B."/>
            <person name="Alvarez P."/>
            <person name="Brockman W."/>
            <person name="Butler J."/>
            <person name="Chin C."/>
            <person name="Gnerre S."/>
            <person name="MacCallum I."/>
            <person name="Graves J.A."/>
            <person name="Ponting C.P."/>
            <person name="Breen M."/>
            <person name="Samollow P.B."/>
            <person name="Lander E.S."/>
            <person name="Lindblad-Toh K."/>
        </authorList>
    </citation>
    <scope>NUCLEOTIDE SEQUENCE [LARGE SCALE GENOMIC DNA]</scope>
</reference>
<dbReference type="GO" id="GO:0032691">
    <property type="term" value="P:negative regulation of interleukin-1 beta production"/>
    <property type="evidence" value="ECO:0007669"/>
    <property type="project" value="Ensembl"/>
</dbReference>
<dbReference type="PANTHER" id="PTHR10219:SF20">
    <property type="entry name" value="CERAMIDE-1-PHOSPHATE TRANSFER PROTEIN"/>
    <property type="match status" value="1"/>
</dbReference>
<reference evidence="21" key="3">
    <citation type="submission" date="2025-09" db="UniProtKB">
        <authorList>
            <consortium name="Ensembl"/>
        </authorList>
    </citation>
    <scope>IDENTIFICATION</scope>
</reference>
<dbReference type="InParanoid" id="F7CA08"/>
<evidence type="ECO:0000256" key="14">
    <source>
        <dbReference type="ARBA" id="ARBA00023136"/>
    </source>
</evidence>
<keyword evidence="8" id="KW-1003">Cell membrane</keyword>
<evidence type="ECO:0000256" key="18">
    <source>
        <dbReference type="ARBA" id="ARBA00039463"/>
    </source>
</evidence>
<evidence type="ECO:0000256" key="12">
    <source>
        <dbReference type="ARBA" id="ARBA00023055"/>
    </source>
</evidence>
<keyword evidence="7" id="KW-0813">Transport</keyword>
<comment type="similarity">
    <text evidence="6">Belongs to the GLTP family.</text>
</comment>
<evidence type="ECO:0000259" key="20">
    <source>
        <dbReference type="Pfam" id="PF08718"/>
    </source>
</evidence>
<keyword evidence="13" id="KW-0446">Lipid-binding</keyword>
<protein>
    <recommendedName>
        <fullName evidence="18">Ceramide-1-phosphate transfer protein</fullName>
    </recommendedName>
    <alternativeName>
        <fullName evidence="19">Glycolipid transfer protein domain-containing protein 1</fullName>
    </alternativeName>
</protein>
<keyword evidence="10" id="KW-0967">Endosome</keyword>
<dbReference type="Ensembl" id="ENSMODT00000007968.3">
    <property type="protein sequence ID" value="ENSMODP00000007811.3"/>
    <property type="gene ID" value="ENSMODG00000006296.3"/>
</dbReference>
<evidence type="ECO:0000256" key="2">
    <source>
        <dbReference type="ARBA" id="ARBA00004413"/>
    </source>
</evidence>
<dbReference type="GeneTree" id="ENSGT00940000161763"/>
<evidence type="ECO:0000256" key="15">
    <source>
        <dbReference type="ARBA" id="ARBA00023242"/>
    </source>
</evidence>
<dbReference type="Bgee" id="ENSMODG00000006296">
    <property type="expression patterns" value="Expressed in spermatocyte and 17 other cell types or tissues"/>
</dbReference>
<keyword evidence="22" id="KW-1185">Reference proteome</keyword>
<dbReference type="STRING" id="13616.ENSMODP00000007811"/>
<keyword evidence="11" id="KW-0333">Golgi apparatus</keyword>
<dbReference type="AlphaFoldDB" id="F7CA08"/>
<evidence type="ECO:0000256" key="3">
    <source>
        <dbReference type="ARBA" id="ARBA00004481"/>
    </source>
</evidence>
<name>F7CA08_MONDO</name>
<proteinExistence type="inferred from homology"/>
<gene>
    <name evidence="21" type="primary">CPTP</name>
</gene>
<dbReference type="Pfam" id="PF08718">
    <property type="entry name" value="GLTP"/>
    <property type="match status" value="1"/>
</dbReference>
<dbReference type="HOGENOM" id="CLU_079649_1_0_1"/>
<reference evidence="21" key="2">
    <citation type="submission" date="2025-08" db="UniProtKB">
        <authorList>
            <consortium name="Ensembl"/>
        </authorList>
    </citation>
    <scope>IDENTIFICATION</scope>
</reference>
<evidence type="ECO:0000256" key="19">
    <source>
        <dbReference type="ARBA" id="ARBA00042989"/>
    </source>
</evidence>
<dbReference type="GO" id="GO:1902388">
    <property type="term" value="F:ceramide 1-phosphate transfer activity"/>
    <property type="evidence" value="ECO:0007669"/>
    <property type="project" value="Ensembl"/>
</dbReference>
<dbReference type="GO" id="GO:0005794">
    <property type="term" value="C:Golgi apparatus"/>
    <property type="evidence" value="ECO:0007669"/>
    <property type="project" value="UniProtKB-SubCell"/>
</dbReference>
<organism evidence="21 22">
    <name type="scientific">Monodelphis domestica</name>
    <name type="common">Gray short-tailed opossum</name>
    <dbReference type="NCBI Taxonomy" id="13616"/>
    <lineage>
        <taxon>Eukaryota</taxon>
        <taxon>Metazoa</taxon>
        <taxon>Chordata</taxon>
        <taxon>Craniata</taxon>
        <taxon>Vertebrata</taxon>
        <taxon>Euteleostomi</taxon>
        <taxon>Mammalia</taxon>
        <taxon>Metatheria</taxon>
        <taxon>Didelphimorphia</taxon>
        <taxon>Didelphidae</taxon>
        <taxon>Monodelphis</taxon>
    </lineage>
</organism>
<evidence type="ECO:0000313" key="22">
    <source>
        <dbReference type="Proteomes" id="UP000002280"/>
    </source>
</evidence>
<dbReference type="GO" id="GO:0005886">
    <property type="term" value="C:plasma membrane"/>
    <property type="evidence" value="ECO:0007669"/>
    <property type="project" value="UniProtKB-SubCell"/>
</dbReference>
<evidence type="ECO:0000256" key="13">
    <source>
        <dbReference type="ARBA" id="ARBA00023121"/>
    </source>
</evidence>
<dbReference type="GO" id="GO:1902387">
    <property type="term" value="F:ceramide 1-phosphate binding"/>
    <property type="evidence" value="ECO:0007669"/>
    <property type="project" value="Ensembl"/>
</dbReference>
<keyword evidence="15" id="KW-0539">Nucleus</keyword>
<evidence type="ECO:0000256" key="1">
    <source>
        <dbReference type="ARBA" id="ARBA00004150"/>
    </source>
</evidence>
<evidence type="ECO:0000256" key="17">
    <source>
        <dbReference type="ARBA" id="ARBA00036900"/>
    </source>
</evidence>
<evidence type="ECO:0000256" key="6">
    <source>
        <dbReference type="ARBA" id="ARBA00007148"/>
    </source>
</evidence>
<dbReference type="InterPro" id="IPR036497">
    <property type="entry name" value="GLTP_sf"/>
</dbReference>
<keyword evidence="12" id="KW-0445">Lipid transport</keyword>
<evidence type="ECO:0000256" key="11">
    <source>
        <dbReference type="ARBA" id="ARBA00023034"/>
    </source>
</evidence>
<evidence type="ECO:0000256" key="8">
    <source>
        <dbReference type="ARBA" id="ARBA00022475"/>
    </source>
</evidence>
<feature type="domain" description="Glycolipid transfer protein" evidence="20">
    <location>
        <begin position="28"/>
        <end position="176"/>
    </location>
</feature>
<dbReference type="GO" id="GO:0005829">
    <property type="term" value="C:cytosol"/>
    <property type="evidence" value="ECO:0007669"/>
    <property type="project" value="UniProtKB-SubCell"/>
</dbReference>
<comment type="catalytic activity">
    <reaction evidence="17">
        <text>N-(hexadecanoyl)-sphing-4-enine-1-phosphate(in) = N-(hexadecanoyl)-sphing-4-enine-1-phosphate(out)</text>
        <dbReference type="Rhea" id="RHEA:45680"/>
        <dbReference type="ChEBI" id="CHEBI:72963"/>
    </reaction>
    <physiologicalReaction direction="left-to-right" evidence="17">
        <dbReference type="Rhea" id="RHEA:45681"/>
    </physiologicalReaction>
</comment>
<comment type="catalytic activity">
    <reaction evidence="16">
        <text>N-(9Z-octadecenoyl)-sphing-4-enine-1-phosphate(in) = N-(9Z-octadecenoyl)-sphing-4-enine-1-phosphate(out)</text>
        <dbReference type="Rhea" id="RHEA:45688"/>
        <dbReference type="ChEBI" id="CHEBI:85378"/>
    </reaction>
    <physiologicalReaction direction="left-to-right" evidence="16">
        <dbReference type="Rhea" id="RHEA:45689"/>
    </physiologicalReaction>
</comment>
<comment type="subcellular location">
    <subcellularLocation>
        <location evidence="2">Cell membrane</location>
        <topology evidence="2">Peripheral membrane protein</topology>
        <orientation evidence="2">Cytoplasmic side</orientation>
    </subcellularLocation>
    <subcellularLocation>
        <location evidence="5">Cytoplasm</location>
        <location evidence="5">Cytosol</location>
    </subcellularLocation>
    <subcellularLocation>
        <location evidence="3">Endosome membrane</location>
        <topology evidence="3">Peripheral membrane protein</topology>
    </subcellularLocation>
    <subcellularLocation>
        <location evidence="1">Golgi apparatus</location>
        <location evidence="1">trans-Golgi network membrane</location>
        <topology evidence="1">Peripheral membrane protein</topology>
    </subcellularLocation>
    <subcellularLocation>
        <location evidence="4">Nucleus outer membrane</location>
        <topology evidence="4">Peripheral membrane protein</topology>
    </subcellularLocation>
</comment>
<sequence length="239" mass="27159">MADVDTDFNLKVVLVNFKQCLSEKEEVLMDPYLTGWKGLIKFLNNLGAVFAFISKDVLTKVQIMEKFRNSEQKENYFSLQSMVKYEISNNLVDFQKRADHPDSGCRTILRLHRALHWLQLFLDGLRTSQEDSKTSSLCTDSYNIALATYHPWLIRKAVTVAFCTLPSRNAFLETMNVGTPEEAVEMLSDAMPFIGQGHPARKCLKPDLNLGPPVSRPGSQSTENIRIYLNYVNSSKTNL</sequence>
<evidence type="ECO:0000313" key="21">
    <source>
        <dbReference type="Ensembl" id="ENSMODP00000007811.3"/>
    </source>
</evidence>
<dbReference type="GO" id="GO:1900226">
    <property type="term" value="P:negative regulation of NLRP3 inflammasome complex assembly"/>
    <property type="evidence" value="ECO:0007669"/>
    <property type="project" value="Ensembl"/>
</dbReference>
<dbReference type="GO" id="GO:0005640">
    <property type="term" value="C:nuclear outer membrane"/>
    <property type="evidence" value="ECO:0007669"/>
    <property type="project" value="UniProtKB-SubCell"/>
</dbReference>
<evidence type="ECO:0000256" key="9">
    <source>
        <dbReference type="ARBA" id="ARBA00022490"/>
    </source>
</evidence>
<dbReference type="InterPro" id="IPR014830">
    <property type="entry name" value="Glycolipid_transfer_prot_dom"/>
</dbReference>
<keyword evidence="14" id="KW-0472">Membrane</keyword>
<dbReference type="PANTHER" id="PTHR10219">
    <property type="entry name" value="GLYCOLIPID TRANSFER PROTEIN-RELATED"/>
    <property type="match status" value="1"/>
</dbReference>
<evidence type="ECO:0000256" key="4">
    <source>
        <dbReference type="ARBA" id="ARBA00004509"/>
    </source>
</evidence>
<evidence type="ECO:0000256" key="5">
    <source>
        <dbReference type="ARBA" id="ARBA00004514"/>
    </source>
</evidence>
<dbReference type="GO" id="GO:0010008">
    <property type="term" value="C:endosome membrane"/>
    <property type="evidence" value="ECO:0007669"/>
    <property type="project" value="UniProtKB-SubCell"/>
</dbReference>
<evidence type="ECO:0000256" key="7">
    <source>
        <dbReference type="ARBA" id="ARBA00022448"/>
    </source>
</evidence>
<evidence type="ECO:0000256" key="10">
    <source>
        <dbReference type="ARBA" id="ARBA00022753"/>
    </source>
</evidence>
<keyword evidence="9" id="KW-0963">Cytoplasm</keyword>
<dbReference type="Proteomes" id="UP000002280">
    <property type="component" value="Chromosome 2"/>
</dbReference>
<dbReference type="OMA" id="ICTDSYN"/>
<dbReference type="GO" id="GO:0010507">
    <property type="term" value="P:negative regulation of autophagy"/>
    <property type="evidence" value="ECO:0007669"/>
    <property type="project" value="Ensembl"/>
</dbReference>
<dbReference type="FunCoup" id="F7CA08">
    <property type="interactions" value="618"/>
</dbReference>
<dbReference type="FunFam" id="1.10.3520.10:FF:000002">
    <property type="entry name" value="Ceramide-1-phosphate transfer protein"/>
    <property type="match status" value="1"/>
</dbReference>
<evidence type="ECO:0000256" key="16">
    <source>
        <dbReference type="ARBA" id="ARBA00036393"/>
    </source>
</evidence>
<dbReference type="SUPFAM" id="SSF110004">
    <property type="entry name" value="Glycolipid transfer protein, GLTP"/>
    <property type="match status" value="1"/>
</dbReference>
<accession>F7CA08</accession>